<feature type="transmembrane region" description="Helical" evidence="1">
    <location>
        <begin position="6"/>
        <end position="25"/>
    </location>
</feature>
<feature type="transmembrane region" description="Helical" evidence="1">
    <location>
        <begin position="133"/>
        <end position="155"/>
    </location>
</feature>
<evidence type="ECO:0000313" key="3">
    <source>
        <dbReference type="Proteomes" id="UP001142372"/>
    </source>
</evidence>
<feature type="transmembrane region" description="Helical" evidence="1">
    <location>
        <begin position="68"/>
        <end position="88"/>
    </location>
</feature>
<keyword evidence="1" id="KW-0812">Transmembrane</keyword>
<reference evidence="2" key="2">
    <citation type="submission" date="2023-01" db="EMBL/GenBank/DDBJ databases">
        <authorList>
            <person name="Sun Q."/>
            <person name="Evtushenko L."/>
        </authorList>
    </citation>
    <scope>NUCLEOTIDE SEQUENCE</scope>
    <source>
        <strain evidence="2">VKM Ac-1401</strain>
    </source>
</reference>
<sequence>MEGWGDFAVITGGAAAALLGLLFVAASIRADVIGRSHVLRSRISQVLGVFLSLLIASIAIALPQPAAWALGVELLVVAVLLGVALLILDHRAKASREGGTLARILDRVNPNISTSVLLALAGIVVAIGFDAGLYLVALAALVGFVGGVTSAWLVLVSDSEV</sequence>
<accession>A0A9W6M131</accession>
<evidence type="ECO:0000256" key="1">
    <source>
        <dbReference type="SAM" id="Phobius"/>
    </source>
</evidence>
<keyword evidence="1" id="KW-0472">Membrane</keyword>
<dbReference type="Proteomes" id="UP001142372">
    <property type="component" value="Unassembled WGS sequence"/>
</dbReference>
<dbReference type="RefSeq" id="WP_271178016.1">
    <property type="nucleotide sequence ID" value="NZ_BAAAJO010000001.1"/>
</dbReference>
<protein>
    <recommendedName>
        <fullName evidence="4">Modulator of FtsH protease</fullName>
    </recommendedName>
</protein>
<reference evidence="2" key="1">
    <citation type="journal article" date="2014" name="Int. J. Syst. Evol. Microbiol.">
        <title>Complete genome sequence of Corynebacterium casei LMG S-19264T (=DSM 44701T), isolated from a smear-ripened cheese.</title>
        <authorList>
            <consortium name="US DOE Joint Genome Institute (JGI-PGF)"/>
            <person name="Walter F."/>
            <person name="Albersmeier A."/>
            <person name="Kalinowski J."/>
            <person name="Ruckert C."/>
        </authorList>
    </citation>
    <scope>NUCLEOTIDE SEQUENCE</scope>
    <source>
        <strain evidence="2">VKM Ac-1401</strain>
    </source>
</reference>
<dbReference type="EMBL" id="BSEN01000014">
    <property type="protein sequence ID" value="GLJ77372.1"/>
    <property type="molecule type" value="Genomic_DNA"/>
</dbReference>
<evidence type="ECO:0000313" key="2">
    <source>
        <dbReference type="EMBL" id="GLJ77372.1"/>
    </source>
</evidence>
<dbReference type="AlphaFoldDB" id="A0A9W6M131"/>
<gene>
    <name evidence="2" type="ORF">GCM10017584_29460</name>
</gene>
<evidence type="ECO:0008006" key="4">
    <source>
        <dbReference type="Google" id="ProtNLM"/>
    </source>
</evidence>
<feature type="transmembrane region" description="Helical" evidence="1">
    <location>
        <begin position="108"/>
        <end position="127"/>
    </location>
</feature>
<keyword evidence="3" id="KW-1185">Reference proteome</keyword>
<proteinExistence type="predicted"/>
<organism evidence="2 3">
    <name type="scientific">Leifsonia poae</name>
    <dbReference type="NCBI Taxonomy" id="110933"/>
    <lineage>
        <taxon>Bacteria</taxon>
        <taxon>Bacillati</taxon>
        <taxon>Actinomycetota</taxon>
        <taxon>Actinomycetes</taxon>
        <taxon>Micrococcales</taxon>
        <taxon>Microbacteriaceae</taxon>
        <taxon>Leifsonia</taxon>
    </lineage>
</organism>
<feature type="transmembrane region" description="Helical" evidence="1">
    <location>
        <begin position="46"/>
        <end position="62"/>
    </location>
</feature>
<keyword evidence="1" id="KW-1133">Transmembrane helix</keyword>
<comment type="caution">
    <text evidence="2">The sequence shown here is derived from an EMBL/GenBank/DDBJ whole genome shotgun (WGS) entry which is preliminary data.</text>
</comment>
<name>A0A9W6M131_9MICO</name>